<feature type="domain" description="FAD-dependent urate hydroxylase HpyO/Asp monooxygenase CreE-like FAD/NAD(P)-binding" evidence="1">
    <location>
        <begin position="11"/>
        <end position="191"/>
    </location>
</feature>
<dbReference type="OrthoDB" id="3653265at2"/>
<dbReference type="InterPro" id="IPR052189">
    <property type="entry name" value="L-asp_N-monooxygenase_NS-form"/>
</dbReference>
<dbReference type="RefSeq" id="WP_104377224.1">
    <property type="nucleotide sequence ID" value="NZ_PSZC01000021.1"/>
</dbReference>
<sequence length="646" mass="70678">MNEPAAPAAVAIVGAGPKGLGVLERICAGAPELLGDRRLVVHLIDPYPPGPGRVWRHDQSPLLLMNSKAADVTMFTDDSVQCEGPPVPGPTLAEWIQQVRDGTLTAEIDPGLRDELHRATPATFHTRRMQSAYLSWCYRRILDTRTDSVEVSVHTTEAVDLTESGDGDQLVWLRDERQPVRVDAVVLTVGHLDGETDAAGRSLADFARRHHRKYFPPGYTADTDLSPIEPGESVLVRGFGLAFIDMLTLLTEGRGGRYETGAGDELVYRPSGAEPILFIGSRRGVPYRPKPAYGLLGAAAELPRFFGPAEIAALAARPAPIRFRLDLWPLIAKELGWGYYTELFTAHPERVRMEFTEFAERYSELDWDTAEMRTLVTKAVPAAEDRFDPIELDRPLAAVTATDSHEMAARVRDHIVQVLDRGGDSTFSADLGAVTAMLSVFRQLPAAVATGKLDPASQLFDVDGWWFGFFSYIGSGPPRARLEELLALERAGIVSFVGPEMWVATDEERGLFLGGSRKAPGTVASTTLVDARLPSPDVSRTTNPIVRALHDRGRLGAERLVGESSIHSTGRIHTSGIDGQLFDADGVAHPRRFALGPHTSLRIAGAFSRPRTNALGFRENDSVARQVLRLVGADRPRRQPRPQEIP</sequence>
<dbReference type="PANTHER" id="PTHR40254">
    <property type="entry name" value="BLR0577 PROTEIN"/>
    <property type="match status" value="1"/>
</dbReference>
<comment type="caution">
    <text evidence="2">The sequence shown here is derived from an EMBL/GenBank/DDBJ whole genome shotgun (WGS) entry which is preliminary data.</text>
</comment>
<dbReference type="AlphaFoldDB" id="A0A2S6AJK9"/>
<dbReference type="InterPro" id="IPR036188">
    <property type="entry name" value="FAD/NAD-bd_sf"/>
</dbReference>
<dbReference type="Pfam" id="PF13454">
    <property type="entry name" value="NAD_binding_9"/>
    <property type="match status" value="1"/>
</dbReference>
<dbReference type="EMBL" id="PSZC01000021">
    <property type="protein sequence ID" value="PPJ35408.1"/>
    <property type="molecule type" value="Genomic_DNA"/>
</dbReference>
<dbReference type="PANTHER" id="PTHR40254:SF1">
    <property type="entry name" value="BLR0577 PROTEIN"/>
    <property type="match status" value="1"/>
</dbReference>
<proteinExistence type="predicted"/>
<name>A0A2S6AJK9_9NOCA</name>
<dbReference type="Proteomes" id="UP000239874">
    <property type="component" value="Unassembled WGS sequence"/>
</dbReference>
<reference evidence="2 3" key="1">
    <citation type="submission" date="2018-02" db="EMBL/GenBank/DDBJ databases">
        <title>8 Nocardia nova and 1 Nocardia cyriacigeorgica strain used for evolution to TMP-SMX.</title>
        <authorList>
            <person name="Mehta H."/>
            <person name="Weng J."/>
            <person name="Shamoo Y."/>
        </authorList>
    </citation>
    <scope>NUCLEOTIDE SEQUENCE [LARGE SCALE GENOMIC DNA]</scope>
    <source>
        <strain evidence="2 3">MDA3139</strain>
    </source>
</reference>
<evidence type="ECO:0000259" key="1">
    <source>
        <dbReference type="Pfam" id="PF13454"/>
    </source>
</evidence>
<dbReference type="InterPro" id="IPR038732">
    <property type="entry name" value="HpyO/CreE_NAD-binding"/>
</dbReference>
<accession>A0A2S6AJK9</accession>
<protein>
    <submittedName>
        <fullName evidence="2">Adenylate cyclase</fullName>
    </submittedName>
</protein>
<dbReference type="SUPFAM" id="SSF51905">
    <property type="entry name" value="FAD/NAD(P)-binding domain"/>
    <property type="match status" value="1"/>
</dbReference>
<gene>
    <name evidence="2" type="ORF">C5E45_25315</name>
</gene>
<organism evidence="2 3">
    <name type="scientific">Nocardia nova</name>
    <dbReference type="NCBI Taxonomy" id="37330"/>
    <lineage>
        <taxon>Bacteria</taxon>
        <taxon>Bacillati</taxon>
        <taxon>Actinomycetota</taxon>
        <taxon>Actinomycetes</taxon>
        <taxon>Mycobacteriales</taxon>
        <taxon>Nocardiaceae</taxon>
        <taxon>Nocardia</taxon>
    </lineage>
</organism>
<evidence type="ECO:0000313" key="2">
    <source>
        <dbReference type="EMBL" id="PPJ35408.1"/>
    </source>
</evidence>
<evidence type="ECO:0000313" key="3">
    <source>
        <dbReference type="Proteomes" id="UP000239874"/>
    </source>
</evidence>